<proteinExistence type="inferred from homology"/>
<evidence type="ECO:0000313" key="8">
    <source>
        <dbReference type="Proteomes" id="UP000694255"/>
    </source>
</evidence>
<dbReference type="GO" id="GO:0004735">
    <property type="term" value="F:pyrroline-5-carboxylate reductase activity"/>
    <property type="evidence" value="ECO:0007669"/>
    <property type="project" value="UniProtKB-EC"/>
</dbReference>
<comment type="catalytic activity">
    <reaction evidence="4">
        <text>L-proline + NADP(+) = (S)-1-pyrroline-5-carboxylate + NADPH + 2 H(+)</text>
        <dbReference type="Rhea" id="RHEA:14109"/>
        <dbReference type="ChEBI" id="CHEBI:15378"/>
        <dbReference type="ChEBI" id="CHEBI:17388"/>
        <dbReference type="ChEBI" id="CHEBI:57783"/>
        <dbReference type="ChEBI" id="CHEBI:58349"/>
        <dbReference type="ChEBI" id="CHEBI:60039"/>
        <dbReference type="EC" id="1.5.1.2"/>
    </reaction>
</comment>
<dbReference type="FunFam" id="1.10.3730.10:FF:000001">
    <property type="entry name" value="Pyrroline-5-carboxylate reductase"/>
    <property type="match status" value="1"/>
</dbReference>
<evidence type="ECO:0000313" key="7">
    <source>
        <dbReference type="EMBL" id="KAG7665553.1"/>
    </source>
</evidence>
<dbReference type="EMBL" id="JAGSYN010000049">
    <property type="protein sequence ID" value="KAG7665553.1"/>
    <property type="molecule type" value="Genomic_DNA"/>
</dbReference>
<dbReference type="Pfam" id="PF14748">
    <property type="entry name" value="P5CR_dimer"/>
    <property type="match status" value="1"/>
</dbReference>
<protein>
    <recommendedName>
        <fullName evidence="4">Pyrroline-5-carboxylate reductase</fullName>
        <ecNumber evidence="4">1.5.1.2</ecNumber>
    </recommendedName>
</protein>
<evidence type="ECO:0000256" key="3">
    <source>
        <dbReference type="ARBA" id="ARBA00023002"/>
    </source>
</evidence>
<dbReference type="OrthoDB" id="10263291at2759"/>
<reference evidence="7 8" key="1">
    <citation type="journal article" date="2021" name="DNA Res.">
        <title>Genome analysis of Candida subhashii reveals its hybrid nature and dual mitochondrial genome conformations.</title>
        <authorList>
            <person name="Mixao V."/>
            <person name="Hegedusova E."/>
            <person name="Saus E."/>
            <person name="Pryszcz L.P."/>
            <person name="Cillingova A."/>
            <person name="Nosek J."/>
            <person name="Gabaldon T."/>
        </authorList>
    </citation>
    <scope>NUCLEOTIDE SEQUENCE [LARGE SCALE GENOMIC DNA]</scope>
    <source>
        <strain evidence="7 8">CBS 10753</strain>
    </source>
</reference>
<evidence type="ECO:0000256" key="2">
    <source>
        <dbReference type="ARBA" id="ARBA00022857"/>
    </source>
</evidence>
<feature type="domain" description="Pyrroline-5-carboxylate reductase catalytic N-terminal" evidence="5">
    <location>
        <begin position="5"/>
        <end position="107"/>
    </location>
</feature>
<gene>
    <name evidence="7" type="ORF">J8A68_000955</name>
</gene>
<dbReference type="GO" id="GO:0055129">
    <property type="term" value="P:L-proline biosynthetic process"/>
    <property type="evidence" value="ECO:0007669"/>
    <property type="project" value="TreeGrafter"/>
</dbReference>
<evidence type="ECO:0000256" key="4">
    <source>
        <dbReference type="RuleBase" id="RU003903"/>
    </source>
</evidence>
<dbReference type="GeneID" id="73467756"/>
<keyword evidence="2 4" id="KW-0521">NADP</keyword>
<dbReference type="InterPro" id="IPR029036">
    <property type="entry name" value="P5CR_dimer"/>
</dbReference>
<sequence length="274" mass="29060">MKDYTIVVLGCGVMGTAVTSAILKSKFDPYPAKIIACTIPSEEENLKKVFAGNDIVEISAGSERNNQAVAKADIIILGCKPFMYETIYNEVKQSLTGKQLLISLLAGTTIKELSIFTPYVAKVMTNTPARFGCGTAAIAFASEVTEEQQELVMKLIDTVGMTVKIPEKNMDIATSLIGSGPAFCLLMMESMIDGAVRMGMPYDIAQKSAAKVMEGTAKMVLETGEHPAALKAKVCTPGGTTIGGLLKMEDKGVRSAIARGVEEAAVISASFAKK</sequence>
<keyword evidence="4" id="KW-0641">Proline biosynthesis</keyword>
<dbReference type="InterPro" id="IPR000304">
    <property type="entry name" value="Pyrroline-COOH_reductase"/>
</dbReference>
<dbReference type="NCBIfam" id="TIGR00112">
    <property type="entry name" value="proC"/>
    <property type="match status" value="1"/>
</dbReference>
<comment type="pathway">
    <text evidence="4">Amino-acid biosynthesis; L-proline biosynthesis; L-proline from L-glutamate 5-semialdehyde: step 1/1.</text>
</comment>
<feature type="domain" description="Pyrroline-5-carboxylate reductase dimerisation" evidence="6">
    <location>
        <begin position="167"/>
        <end position="266"/>
    </location>
</feature>
<dbReference type="InterPro" id="IPR028939">
    <property type="entry name" value="P5C_Rdtase_cat_N"/>
</dbReference>
<keyword evidence="4" id="KW-0028">Amino-acid biosynthesis</keyword>
<dbReference type="HAMAP" id="MF_01925">
    <property type="entry name" value="P5C_reductase"/>
    <property type="match status" value="1"/>
</dbReference>
<dbReference type="PIRSF" id="PIRSF000193">
    <property type="entry name" value="Pyrrol-5-carb_rd"/>
    <property type="match status" value="1"/>
</dbReference>
<organism evidence="7 8">
    <name type="scientific">[Candida] subhashii</name>
    <dbReference type="NCBI Taxonomy" id="561895"/>
    <lineage>
        <taxon>Eukaryota</taxon>
        <taxon>Fungi</taxon>
        <taxon>Dikarya</taxon>
        <taxon>Ascomycota</taxon>
        <taxon>Saccharomycotina</taxon>
        <taxon>Pichiomycetes</taxon>
        <taxon>Debaryomycetaceae</taxon>
        <taxon>Spathaspora</taxon>
    </lineage>
</organism>
<evidence type="ECO:0000256" key="1">
    <source>
        <dbReference type="ARBA" id="ARBA00005525"/>
    </source>
</evidence>
<keyword evidence="3 4" id="KW-0560">Oxidoreductase</keyword>
<comment type="caution">
    <text evidence="7">The sequence shown here is derived from an EMBL/GenBank/DDBJ whole genome shotgun (WGS) entry which is preliminary data.</text>
</comment>
<accession>A0A8J5UKJ5</accession>
<dbReference type="AlphaFoldDB" id="A0A8J5UKJ5"/>
<keyword evidence="8" id="KW-1185">Reference proteome</keyword>
<dbReference type="RefSeq" id="XP_049265785.1">
    <property type="nucleotide sequence ID" value="XM_049410685.1"/>
</dbReference>
<evidence type="ECO:0000259" key="5">
    <source>
        <dbReference type="Pfam" id="PF03807"/>
    </source>
</evidence>
<dbReference type="Pfam" id="PF03807">
    <property type="entry name" value="F420_oxidored"/>
    <property type="match status" value="1"/>
</dbReference>
<dbReference type="PANTHER" id="PTHR11645">
    <property type="entry name" value="PYRROLINE-5-CARBOXYLATE REDUCTASE"/>
    <property type="match status" value="1"/>
</dbReference>
<evidence type="ECO:0000259" key="6">
    <source>
        <dbReference type="Pfam" id="PF14748"/>
    </source>
</evidence>
<dbReference type="PANTHER" id="PTHR11645:SF0">
    <property type="entry name" value="PYRROLINE-5-CARBOXYLATE REDUCTASE 3"/>
    <property type="match status" value="1"/>
</dbReference>
<dbReference type="EC" id="1.5.1.2" evidence="4"/>
<name>A0A8J5UKJ5_9ASCO</name>
<dbReference type="InterPro" id="IPR053790">
    <property type="entry name" value="P5CR-like_CS"/>
</dbReference>
<dbReference type="Proteomes" id="UP000694255">
    <property type="component" value="Unassembled WGS sequence"/>
</dbReference>
<comment type="similarity">
    <text evidence="1 4">Belongs to the pyrroline-5-carboxylate reductase family.</text>
</comment>
<dbReference type="PROSITE" id="PS00521">
    <property type="entry name" value="P5CR"/>
    <property type="match status" value="1"/>
</dbReference>